<dbReference type="EMBL" id="FXAZ01000009">
    <property type="protein sequence ID" value="SMG58186.1"/>
    <property type="molecule type" value="Genomic_DNA"/>
</dbReference>
<evidence type="ECO:0000313" key="1">
    <source>
        <dbReference type="EMBL" id="SMG58186.1"/>
    </source>
</evidence>
<keyword evidence="2" id="KW-1185">Reference proteome</keyword>
<protein>
    <recommendedName>
        <fullName evidence="3">DUF2313 domain-containing protein</fullName>
    </recommendedName>
</protein>
<evidence type="ECO:0008006" key="3">
    <source>
        <dbReference type="Google" id="ProtNLM"/>
    </source>
</evidence>
<dbReference type="STRING" id="1852522.SAMN06295960_4636"/>
<dbReference type="InterPro" id="IPR018755">
    <property type="entry name" value="Phage_Mu_Gp48"/>
</dbReference>
<sequence>MDKITENLHNVMRHDPLTNEMSGAINVSIDDLDARISGFVDQLNVDTASWGLDVYEHELGIPIDHSKPLDQRRSVIKSKLRGSGKVGAAQIKLVADSYSNGDVSVTLDKGIVIEFTSIYGVPDNIEDLKKVLREIAPAHLSLSFIFKYVLYGDIKDKQYSELSAMSYNELVNKGAASNYSLSLNALGTTAHGLPLIDDTMTADVPRDYNALSQAVDTAITEAVSSIEVTPESIGAASSAEFDEHKNNQDIHVTVSDKTKWNAAFPNTGGELNGDMTLTQGKKIKVKAPNGSSIDAIYHQGGDQNGTALGIGAGGLTVVGAGESAKTILNNIPSISQNEGTEELLLAADTHLRLWSNLQNGVAGRKEATFDNAGNFVINGNKAITEGTLRVRNGKLEFWDGSAWKGVGGGGVTHLVNSTTVVQEKTTGNVILQADERKFLFAFYPKGTGAINVYASFKDPEIAMENQRAKIIFTSSTRYGSSATRPDLVKADYHSISGNGHETYFDLTLPQGAASRSANNTDSEAAFDVRLPPGSSLTLIGRIVINNTSPITFEISNPSYVEQTLTALQLRYTIKEG</sequence>
<organism evidence="1 2">
    <name type="scientific">Paenibacillus aquistagni</name>
    <dbReference type="NCBI Taxonomy" id="1852522"/>
    <lineage>
        <taxon>Bacteria</taxon>
        <taxon>Bacillati</taxon>
        <taxon>Bacillota</taxon>
        <taxon>Bacilli</taxon>
        <taxon>Bacillales</taxon>
        <taxon>Paenibacillaceae</taxon>
        <taxon>Paenibacillus</taxon>
    </lineage>
</organism>
<dbReference type="Proteomes" id="UP000193834">
    <property type="component" value="Unassembled WGS sequence"/>
</dbReference>
<evidence type="ECO:0000313" key="2">
    <source>
        <dbReference type="Proteomes" id="UP000193834"/>
    </source>
</evidence>
<name>A0A1X7LWA2_9BACL</name>
<accession>A0A1X7LWA2</accession>
<dbReference type="OrthoDB" id="1629754at2"/>
<dbReference type="AlphaFoldDB" id="A0A1X7LWA2"/>
<reference evidence="1 2" key="1">
    <citation type="submission" date="2017-04" db="EMBL/GenBank/DDBJ databases">
        <authorList>
            <person name="Afonso C.L."/>
            <person name="Miller P.J."/>
            <person name="Scott M.A."/>
            <person name="Spackman E."/>
            <person name="Goraichik I."/>
            <person name="Dimitrov K.M."/>
            <person name="Suarez D.L."/>
            <person name="Swayne D.E."/>
        </authorList>
    </citation>
    <scope>NUCLEOTIDE SEQUENCE [LARGE SCALE GENOMIC DNA]</scope>
    <source>
        <strain evidence="1 2">11</strain>
    </source>
</reference>
<dbReference type="Pfam" id="PF10076">
    <property type="entry name" value="Phage_Mu_Gp48"/>
    <property type="match status" value="1"/>
</dbReference>
<gene>
    <name evidence="1" type="ORF">SAMN06295960_4636</name>
</gene>
<dbReference type="RefSeq" id="WP_085498508.1">
    <property type="nucleotide sequence ID" value="NZ_FXAZ01000009.1"/>
</dbReference>
<proteinExistence type="predicted"/>